<dbReference type="AlphaFoldDB" id="A0A3D8LAZ1"/>
<gene>
    <name evidence="2" type="ORF">DXT99_14205</name>
</gene>
<feature type="transmembrane region" description="Helical" evidence="1">
    <location>
        <begin position="35"/>
        <end position="61"/>
    </location>
</feature>
<comment type="caution">
    <text evidence="2">The sequence shown here is derived from an EMBL/GenBank/DDBJ whole genome shotgun (WGS) entry which is preliminary data.</text>
</comment>
<dbReference type="Proteomes" id="UP000256708">
    <property type="component" value="Unassembled WGS sequence"/>
</dbReference>
<keyword evidence="1" id="KW-0812">Transmembrane</keyword>
<evidence type="ECO:0000313" key="2">
    <source>
        <dbReference type="EMBL" id="RDV14550.1"/>
    </source>
</evidence>
<keyword evidence="3" id="KW-1185">Reference proteome</keyword>
<dbReference type="EMBL" id="QRGR01000014">
    <property type="protein sequence ID" value="RDV14550.1"/>
    <property type="molecule type" value="Genomic_DNA"/>
</dbReference>
<organism evidence="2 3">
    <name type="scientific">Pontibacter diazotrophicus</name>
    <dbReference type="NCBI Taxonomy" id="1400979"/>
    <lineage>
        <taxon>Bacteria</taxon>
        <taxon>Pseudomonadati</taxon>
        <taxon>Bacteroidota</taxon>
        <taxon>Cytophagia</taxon>
        <taxon>Cytophagales</taxon>
        <taxon>Hymenobacteraceae</taxon>
        <taxon>Pontibacter</taxon>
    </lineage>
</organism>
<feature type="transmembrane region" description="Helical" evidence="1">
    <location>
        <begin position="12"/>
        <end position="29"/>
    </location>
</feature>
<protein>
    <submittedName>
        <fullName evidence="2">Uncharacterized protein</fullName>
    </submittedName>
</protein>
<proteinExistence type="predicted"/>
<dbReference type="OrthoDB" id="4464568at2"/>
<evidence type="ECO:0000313" key="3">
    <source>
        <dbReference type="Proteomes" id="UP000256708"/>
    </source>
</evidence>
<keyword evidence="1" id="KW-1133">Transmembrane helix</keyword>
<reference evidence="3" key="1">
    <citation type="submission" date="2018-08" db="EMBL/GenBank/DDBJ databases">
        <authorList>
            <person name="Liu Z.-W."/>
            <person name="Du Z.-J."/>
        </authorList>
    </citation>
    <scope>NUCLEOTIDE SEQUENCE [LARGE SCALE GENOMIC DNA]</scope>
    <source>
        <strain evidence="3">H4X</strain>
    </source>
</reference>
<keyword evidence="1" id="KW-0472">Membrane</keyword>
<feature type="transmembrane region" description="Helical" evidence="1">
    <location>
        <begin position="123"/>
        <end position="143"/>
    </location>
</feature>
<accession>A0A3D8LAZ1</accession>
<evidence type="ECO:0000256" key="1">
    <source>
        <dbReference type="SAM" id="Phobius"/>
    </source>
</evidence>
<dbReference type="RefSeq" id="WP_115566229.1">
    <property type="nucleotide sequence ID" value="NZ_QRGR01000014.1"/>
</dbReference>
<name>A0A3D8LAZ1_9BACT</name>
<sequence>MKNIPGYGRGPVHLLGVIFCYTLAIYAGVKLFSNVSLWIALAFPAGIFLHDFVLFPLYSGIDRVLKRVQRRQQREGKISVGWVNHVRVPVMISFFLLLAYFPIILRLSEDRHLHTSLNQDSYLYRWLIVTAVLAAGSAFSYFIRKRRYKKRFSLDKQDK</sequence>
<feature type="transmembrane region" description="Helical" evidence="1">
    <location>
        <begin position="82"/>
        <end position="103"/>
    </location>
</feature>